<feature type="region of interest" description="Disordered" evidence="1">
    <location>
        <begin position="522"/>
        <end position="658"/>
    </location>
</feature>
<accession>A0A2N3Y517</accession>
<dbReference type="AlphaFoldDB" id="A0A2N3Y517"/>
<organism evidence="4 5">
    <name type="scientific">Saccharopolyspora spinosa</name>
    <dbReference type="NCBI Taxonomy" id="60894"/>
    <lineage>
        <taxon>Bacteria</taxon>
        <taxon>Bacillati</taxon>
        <taxon>Actinomycetota</taxon>
        <taxon>Actinomycetes</taxon>
        <taxon>Pseudonocardiales</taxon>
        <taxon>Pseudonocardiaceae</taxon>
        <taxon>Saccharopolyspora</taxon>
    </lineage>
</organism>
<feature type="region of interest" description="Disordered" evidence="1">
    <location>
        <begin position="346"/>
        <end position="408"/>
    </location>
</feature>
<protein>
    <recommendedName>
        <fullName evidence="3">Outer membrane channel protein CpnT-like N-terminal domain-containing protein</fullName>
    </recommendedName>
</protein>
<feature type="compositionally biased region" description="Low complexity" evidence="1">
    <location>
        <begin position="522"/>
        <end position="535"/>
    </location>
</feature>
<keyword evidence="2" id="KW-0472">Membrane</keyword>
<evidence type="ECO:0000259" key="3">
    <source>
        <dbReference type="Pfam" id="PF25547"/>
    </source>
</evidence>
<feature type="region of interest" description="Disordered" evidence="1">
    <location>
        <begin position="811"/>
        <end position="897"/>
    </location>
</feature>
<comment type="caution">
    <text evidence="4">The sequence shown here is derived from an EMBL/GenBank/DDBJ whole genome shotgun (WGS) entry which is preliminary data.</text>
</comment>
<feature type="compositionally biased region" description="Basic and acidic residues" evidence="1">
    <location>
        <begin position="817"/>
        <end position="829"/>
    </location>
</feature>
<dbReference type="Proteomes" id="UP000233786">
    <property type="component" value="Unassembled WGS sequence"/>
</dbReference>
<feature type="compositionally biased region" description="Low complexity" evidence="1">
    <location>
        <begin position="632"/>
        <end position="644"/>
    </location>
</feature>
<keyword evidence="2" id="KW-0812">Transmembrane</keyword>
<sequence length="1155" mass="120017">MVPEGVRRLFQVLTGEDMTDADEGVLFAVADALESGAVGVGEVEGLVGELVGKVRTEFSGKAADRFAGGLEVFDGLLSSGQGALGELAVFVRDLARQVRYLKLVTIYGLELLAFEMAWAAAWAGATGGASMAWLAARFAVMRFLLSRWWGQLFMRLAMAAAGGVAFNVVPDLQAQVQMLGEKSSAKWDGKLSEQAAGMGAFSALVSLPLSAVGGLVSNAVTKVLVRGLGDEVDEAILEAAARKAVAEHAELYPVSAMASFADVVAKHLDHYAGMSVRGMWSARFGHGVGEALEDALSELFGEVGYQAATGQEVTWNPYSVTAGFFESVFSGVGRVAGLASRGRLVPDGPSPYLNDTGHSGKGGANGDAADGEESPLLEKGSGSQTGDAFGSPYLGRPSDSSAMSDSSEVSAMSDVDSVFSALGELKGVGAGKAGILGDSDLLAGERGNESVLGEPESIGQNTKPMSRHDGDATAPWIVAGFGQDRPRTPQSADATTTQLFEQDRAATPPAYSPIAGTYQVVNGVSGVDDPSGSGDQAQRVEPGARVQGPSAESSGVPGLSERVESGVRVQGSSAESSGVPGLSERVESGVRVQGSSAESSGVPGLSQRVEPGASAQSPSAETPRAPGLPSDAAQPKATAPAAVADRLGGPESLDSSEFLGGRSKALEDQVLPGAHVESSPAGTSGHVVSTGHADAVVLHEDSHLSDGEPLLPVAESQVSPTSNAGVAGLSGLPPGTVPVPVPAEAASVGVSAALVRSSVGDTATTPVLLVSQADPNSGVVLSRRQASNLAKTLGGDVVALVPGRGERGPRWMWFRADGSRPKPVGEPRRKTASKQTAAQRGDLGALANASTAVPTAETVTSREVPSPETASGVVGDQPRTPATATSEADAARERLVSAADWSESDLRAEIEHAKAVAEPSDVEAAKNIVRYTHDVVNLARENARVPLADVVALVAAQHPDQSLENQTRAGELSHALAERFGTHGNSLRIRAGAGDSKPSGVDLAWVAESDRSSIVEVSRERVYKASGRAPADVTKYGFIGGNDRITTIYDHTYAASRDQYVSTTEDPNYHHKNLRYRYVIDPSVTGISVADTLKAQNKNYWVPWEREILYRYIGAEDIIGWYEYKEDSNSLSGISLVRFVRNKGYRGNKDAPPVV</sequence>
<feature type="domain" description="Outer membrane channel protein CpnT-like N-terminal" evidence="3">
    <location>
        <begin position="2"/>
        <end position="140"/>
    </location>
</feature>
<evidence type="ECO:0000313" key="5">
    <source>
        <dbReference type="Proteomes" id="UP000233786"/>
    </source>
</evidence>
<feature type="transmembrane region" description="Helical" evidence="2">
    <location>
        <begin position="152"/>
        <end position="169"/>
    </location>
</feature>
<reference evidence="4" key="1">
    <citation type="submission" date="2017-12" db="EMBL/GenBank/DDBJ databases">
        <title>Sequencing the genomes of 1000 Actinobacteria strains.</title>
        <authorList>
            <person name="Klenk H.-P."/>
        </authorList>
    </citation>
    <scope>NUCLEOTIDE SEQUENCE [LARGE SCALE GENOMIC DNA]</scope>
    <source>
        <strain evidence="4">DSM 44228</strain>
    </source>
</reference>
<dbReference type="Gene3D" id="3.90.210.10">
    <property type="entry name" value="Heat-Labile Enterotoxin, subunit A"/>
    <property type="match status" value="1"/>
</dbReference>
<evidence type="ECO:0000313" key="4">
    <source>
        <dbReference type="EMBL" id="PKW18017.1"/>
    </source>
</evidence>
<keyword evidence="5" id="KW-1185">Reference proteome</keyword>
<proteinExistence type="predicted"/>
<dbReference type="InterPro" id="IPR057746">
    <property type="entry name" value="CpnT-like_N"/>
</dbReference>
<dbReference type="EMBL" id="PJNB01000001">
    <property type="protein sequence ID" value="PKW18017.1"/>
    <property type="molecule type" value="Genomic_DNA"/>
</dbReference>
<dbReference type="Pfam" id="PF25547">
    <property type="entry name" value="WXG100_2"/>
    <property type="match status" value="1"/>
</dbReference>
<evidence type="ECO:0000256" key="1">
    <source>
        <dbReference type="SAM" id="MobiDB-lite"/>
    </source>
</evidence>
<feature type="transmembrane region" description="Helical" evidence="2">
    <location>
        <begin position="127"/>
        <end position="145"/>
    </location>
</feature>
<name>A0A2N3Y517_SACSN</name>
<feature type="compositionally biased region" description="Polar residues" evidence="1">
    <location>
        <begin position="848"/>
        <end position="863"/>
    </location>
</feature>
<evidence type="ECO:0000256" key="2">
    <source>
        <dbReference type="SAM" id="Phobius"/>
    </source>
</evidence>
<gene>
    <name evidence="4" type="ORF">A8926_6066</name>
</gene>
<keyword evidence="2" id="KW-1133">Transmembrane helix</keyword>
<feature type="compositionally biased region" description="Low complexity" evidence="1">
    <location>
        <begin position="398"/>
        <end position="408"/>
    </location>
</feature>
<dbReference type="SUPFAM" id="SSF56399">
    <property type="entry name" value="ADP-ribosylation"/>
    <property type="match status" value="1"/>
</dbReference>